<dbReference type="PANTHER" id="PTHR47963:SF9">
    <property type="entry name" value="CRISPR-ASSOCIATED ENDONUCLEASE_HELICASE CAS3"/>
    <property type="match status" value="1"/>
</dbReference>
<dbReference type="GO" id="GO:0003724">
    <property type="term" value="F:RNA helicase activity"/>
    <property type="evidence" value="ECO:0007669"/>
    <property type="project" value="TreeGrafter"/>
</dbReference>
<comment type="similarity">
    <text evidence="1">In the N-terminal section; belongs to the CRISPR-associated nuclease Cas3-HD family.</text>
</comment>
<dbReference type="Gene3D" id="1.10.3210.30">
    <property type="match status" value="1"/>
</dbReference>
<evidence type="ECO:0000256" key="8">
    <source>
        <dbReference type="ARBA" id="ARBA00022840"/>
    </source>
</evidence>
<comment type="caution">
    <text evidence="11">The sequence shown here is derived from an EMBL/GenBank/DDBJ whole genome shotgun (WGS) entry which is preliminary data.</text>
</comment>
<dbReference type="EMBL" id="LUGO01000008">
    <property type="protein sequence ID" value="OXS42243.1"/>
    <property type="molecule type" value="Genomic_DNA"/>
</dbReference>
<dbReference type="Pfam" id="PF22590">
    <property type="entry name" value="Cas3-like_C_2"/>
    <property type="match status" value="1"/>
</dbReference>
<dbReference type="InterPro" id="IPR027417">
    <property type="entry name" value="P-loop_NTPase"/>
</dbReference>
<dbReference type="CDD" id="cd09641">
    <property type="entry name" value="Cas3''_I"/>
    <property type="match status" value="1"/>
</dbReference>
<dbReference type="GO" id="GO:0051607">
    <property type="term" value="P:defense response to virus"/>
    <property type="evidence" value="ECO:0007669"/>
    <property type="project" value="UniProtKB-KW"/>
</dbReference>
<proteinExistence type="inferred from homology"/>
<dbReference type="AlphaFoldDB" id="A0A231Q9P8"/>
<dbReference type="SMART" id="SM00487">
    <property type="entry name" value="DEXDc"/>
    <property type="match status" value="1"/>
</dbReference>
<feature type="domain" description="HD Cas3-type" evidence="10">
    <location>
        <begin position="5"/>
        <end position="189"/>
    </location>
</feature>
<evidence type="ECO:0000256" key="9">
    <source>
        <dbReference type="ARBA" id="ARBA00023118"/>
    </source>
</evidence>
<protein>
    <recommendedName>
        <fullName evidence="10">HD Cas3-type domain-containing protein</fullName>
    </recommendedName>
</protein>
<gene>
    <name evidence="11" type="ORF">AYP69_10595</name>
</gene>
<evidence type="ECO:0000256" key="5">
    <source>
        <dbReference type="ARBA" id="ARBA00022741"/>
    </source>
</evidence>
<feature type="non-terminal residue" evidence="11">
    <location>
        <position position="766"/>
    </location>
</feature>
<dbReference type="Proteomes" id="UP000215261">
    <property type="component" value="Unassembled WGS sequence"/>
</dbReference>
<accession>A0A231Q9P8</accession>
<dbReference type="InterPro" id="IPR006474">
    <property type="entry name" value="Helicase_Cas3_CRISPR-ass_core"/>
</dbReference>
<dbReference type="InterPro" id="IPR054712">
    <property type="entry name" value="Cas3-like_dom"/>
</dbReference>
<dbReference type="GO" id="GO:0046872">
    <property type="term" value="F:metal ion binding"/>
    <property type="evidence" value="ECO:0007669"/>
    <property type="project" value="UniProtKB-KW"/>
</dbReference>
<evidence type="ECO:0000313" key="12">
    <source>
        <dbReference type="Proteomes" id="UP000215261"/>
    </source>
</evidence>
<dbReference type="NCBIfam" id="TIGR01596">
    <property type="entry name" value="cas3_HD"/>
    <property type="match status" value="1"/>
</dbReference>
<dbReference type="InterPro" id="IPR050547">
    <property type="entry name" value="DEAD_box_RNA_helicases"/>
</dbReference>
<reference evidence="11 12" key="1">
    <citation type="submission" date="2016-03" db="EMBL/GenBank/DDBJ databases">
        <title>Sequencing of Lactobacillus Species from Commercial Turkeys.</title>
        <authorList>
            <person name="Johnson T.J."/>
            <person name="Youmans B.P."/>
            <person name="Case K.A."/>
        </authorList>
    </citation>
    <scope>NUCLEOTIDE SEQUENCE [LARGE SCALE GENOMIC DNA]</scope>
    <source>
        <strain evidence="11 12">UMNLA1</strain>
    </source>
</reference>
<dbReference type="SUPFAM" id="SSF52540">
    <property type="entry name" value="P-loop containing nucleoside triphosphate hydrolases"/>
    <property type="match status" value="1"/>
</dbReference>
<dbReference type="InterPro" id="IPR006483">
    <property type="entry name" value="CRISPR-assoc_Cas3_HD"/>
</dbReference>
<evidence type="ECO:0000256" key="2">
    <source>
        <dbReference type="ARBA" id="ARBA00009046"/>
    </source>
</evidence>
<dbReference type="GO" id="GO:0016787">
    <property type="term" value="F:hydrolase activity"/>
    <property type="evidence" value="ECO:0007669"/>
    <property type="project" value="UniProtKB-KW"/>
</dbReference>
<sequence>MEFLAKSNGETISEHTQNLLTQLEILKALYPQALTKTEWQLLQLACKYHDLGKMNDKFQDKIKNHKRGMEDDELPHGVLSTALIPFKELNKSYYSTYDLKALAYAVALHHERDFSKFNRKNYEKEVGLLAVPAGNFDFASVGLQPPQKPLEIPSGKYFDFGTVLSATKDIAIYQEYVKLKGLLNRIDFAASGYYQVEFPDSGYLQAKLEQNALGKWRKNNPHADWNEMQTWMGNHAEDNIVIIAQTGMGKTEGGLRWLANDKGFFTLPLKSAINSIYARIKNKIFSEATEAKQHVGILHSDMLQILLGEFEKDDDFDSTNLMDFKSYLNETRSWSLPLTITTLDQVFNIVYRYRGYEPKLATLGYSRVIIDEVQMYSPDLLAYLIYGLKMIQDYGGKFAVMTATLAPFIIDLFKEQGLQFTMPAQSFLLPELSQRHSVKVLHRQLNADEIVAGFHDNKVLIICNTVNKAMSLYDELVERLDTSKVKVIHSRFIRKDRRKLEKEVTAFTDEENKQAGIWIGTQVVEASLDIDFDVLYTELSELNSLFQRMGRCYRRRNFMKEGYNVWIYDGGDKLPSGIKTANSNSVYDYEMFSLSKQAIATLDGPLSEKEKMNLIAKIYTSANLKNSSYLEKVQKTISYLDGCANDRKTKQEIANEFRDIESVMVIPEEILKQEQVEHLHDRLKQLSAGNNYRGNELEIIELRDKMMDLTVQVPAYLFYKKIDAKVDEVELSRYQRIPVLSARYNYDNKRGLSLSAKEEMVWALSS</sequence>
<dbReference type="PROSITE" id="PS51643">
    <property type="entry name" value="HD_CAS3"/>
    <property type="match status" value="1"/>
</dbReference>
<dbReference type="GO" id="GO:0005524">
    <property type="term" value="F:ATP binding"/>
    <property type="evidence" value="ECO:0007669"/>
    <property type="project" value="UniProtKB-KW"/>
</dbReference>
<dbReference type="RefSeq" id="WP_089145118.1">
    <property type="nucleotide sequence ID" value="NZ_LUGD01000121.1"/>
</dbReference>
<dbReference type="Gene3D" id="3.40.50.300">
    <property type="entry name" value="P-loop containing nucleotide triphosphate hydrolases"/>
    <property type="match status" value="2"/>
</dbReference>
<evidence type="ECO:0000256" key="6">
    <source>
        <dbReference type="ARBA" id="ARBA00022801"/>
    </source>
</evidence>
<keyword evidence="6" id="KW-0378">Hydrolase</keyword>
<dbReference type="PANTHER" id="PTHR47963">
    <property type="entry name" value="DEAD-BOX ATP-DEPENDENT RNA HELICASE 47, MITOCHONDRIAL"/>
    <property type="match status" value="1"/>
</dbReference>
<evidence type="ECO:0000259" key="10">
    <source>
        <dbReference type="PROSITE" id="PS51643"/>
    </source>
</evidence>
<keyword evidence="5" id="KW-0547">Nucleotide-binding</keyword>
<name>A0A231Q9P8_9LACO</name>
<dbReference type="InterPro" id="IPR038257">
    <property type="entry name" value="CRISPR-assoc_Cas3_HD_sf"/>
</dbReference>
<evidence type="ECO:0000256" key="7">
    <source>
        <dbReference type="ARBA" id="ARBA00022806"/>
    </source>
</evidence>
<keyword evidence="4" id="KW-0479">Metal-binding</keyword>
<evidence type="ECO:0000256" key="1">
    <source>
        <dbReference type="ARBA" id="ARBA00006847"/>
    </source>
</evidence>
<evidence type="ECO:0000256" key="3">
    <source>
        <dbReference type="ARBA" id="ARBA00022722"/>
    </source>
</evidence>
<evidence type="ECO:0000313" key="11">
    <source>
        <dbReference type="EMBL" id="OXS42243.1"/>
    </source>
</evidence>
<dbReference type="GO" id="GO:0004518">
    <property type="term" value="F:nuclease activity"/>
    <property type="evidence" value="ECO:0007669"/>
    <property type="project" value="UniProtKB-KW"/>
</dbReference>
<dbReference type="Pfam" id="PF18019">
    <property type="entry name" value="Cas3_HD"/>
    <property type="match status" value="1"/>
</dbReference>
<evidence type="ECO:0000256" key="4">
    <source>
        <dbReference type="ARBA" id="ARBA00022723"/>
    </source>
</evidence>
<keyword evidence="9" id="KW-0051">Antiviral defense</keyword>
<dbReference type="InterPro" id="IPR014001">
    <property type="entry name" value="Helicase_ATP-bd"/>
</dbReference>
<keyword evidence="8" id="KW-0067">ATP-binding</keyword>
<dbReference type="GO" id="GO:0003723">
    <property type="term" value="F:RNA binding"/>
    <property type="evidence" value="ECO:0007669"/>
    <property type="project" value="TreeGrafter"/>
</dbReference>
<dbReference type="NCBIfam" id="TIGR01587">
    <property type="entry name" value="cas3_core"/>
    <property type="match status" value="1"/>
</dbReference>
<keyword evidence="7" id="KW-0347">Helicase</keyword>
<comment type="similarity">
    <text evidence="2">In the central section; belongs to the CRISPR-associated helicase Cas3 family.</text>
</comment>
<keyword evidence="3" id="KW-0540">Nuclease</keyword>
<organism evidence="11 12">
    <name type="scientific">Ligilactobacillus agilis</name>
    <dbReference type="NCBI Taxonomy" id="1601"/>
    <lineage>
        <taxon>Bacteria</taxon>
        <taxon>Bacillati</taxon>
        <taxon>Bacillota</taxon>
        <taxon>Bacilli</taxon>
        <taxon>Lactobacillales</taxon>
        <taxon>Lactobacillaceae</taxon>
        <taxon>Ligilactobacillus</taxon>
    </lineage>
</organism>